<sequence length="958" mass="107190">MDYDGTLERQMLLQEQKTCRARAHKFYLETSRRRKVLEDRRRQWDVQEQTIRENVLQLRKQRMQEDTERYQRAHIRPSQRRRPASMKRAVNIDEALSLINARGAYEKTSASFLTNTYMGRNSTPPSRPYTFSNSVRPPLVIEAHTKQEERQRNYRTSQQFFLNDLQETQGLLKDGEAIYPWEKHANQPSPTGSLSSQDSLEIEELQNRQHLKCGSCFQSSPTTSDKDSPQTPETYPNGLCPSSDIALHQTKNGLSEFFIPPSTAVSPLLRDEFAIEIGSLHRLTPAGLKDPSQEIREQGTLGSRSLCVHQITEDNPGYMTDHNCNRAVSETAELDKETVVSHGKTSACLGPRSTELTCWAQECRTLSDQLRSPKADQSDRRLTIEVVQAPNICKQRDTSCKNSSSAIGVISQRMFGSDSQTNDTVNSHQPNRPQPNAGTMHREEANGKLSQTTTAYPFSMGTNVRILKSILKKRSKYEAEETKFLYSPGHLIITRRIAMSLRDSLELMRGKTEPENNKTVKKKLRWLDEVNVENHDKTVKDSTKIRPTVGYQQGLNQMACVHAEPVSTIFTGPADPQCPSARQAWTDIAVQDSTLQEYPQEGLKTQRAFLCLSVPKVPRRVRSGHAPSRVRKDITLRPQSATEASHMIKNQRKMIAPCPPPRPEVLDRQTPANSTKPMYADEHKHSRSILPADKTLHRHTPDGHAVYPPDEGVVFAPCPPSSACPPSETVAKGRVSFSQHGSHTSARRCGATCGENGICLNRTPTDDEISHLWSGVRSALSTKDALLQDGANLARFTDDCMIGDIRSLAGMGGIYPSPLNARRPARRATQEVNGSKKRMLVQHMVQSPGSGNKPLSLPSQAALMTLPVPSKVQDQGPSQRMWPPQHTPILSLSGLSLEEQRVQQSLDRLNQRLQYVVGGNPSVKRLFHNEATHHNMSAKLGEGTSPAPRRLSTAFNAH</sequence>
<feature type="compositionally biased region" description="Polar residues" evidence="1">
    <location>
        <begin position="417"/>
        <end position="437"/>
    </location>
</feature>
<dbReference type="GeneID" id="122130506"/>
<proteinExistence type="predicted"/>
<feature type="region of interest" description="Disordered" evidence="1">
    <location>
        <begin position="935"/>
        <end position="958"/>
    </location>
</feature>
<feature type="region of interest" description="Disordered" evidence="1">
    <location>
        <begin position="63"/>
        <end position="86"/>
    </location>
</feature>
<organism evidence="2 3">
    <name type="scientific">Clupea harengus</name>
    <name type="common">Atlantic herring</name>
    <dbReference type="NCBI Taxonomy" id="7950"/>
    <lineage>
        <taxon>Eukaryota</taxon>
        <taxon>Metazoa</taxon>
        <taxon>Chordata</taxon>
        <taxon>Craniata</taxon>
        <taxon>Vertebrata</taxon>
        <taxon>Euteleostomi</taxon>
        <taxon>Actinopterygii</taxon>
        <taxon>Neopterygii</taxon>
        <taxon>Teleostei</taxon>
        <taxon>Clupei</taxon>
        <taxon>Clupeiformes</taxon>
        <taxon>Clupeoidei</taxon>
        <taxon>Clupeidae</taxon>
        <taxon>Clupea</taxon>
    </lineage>
</organism>
<reference evidence="3" key="1">
    <citation type="submission" date="2025-08" db="UniProtKB">
        <authorList>
            <consortium name="RefSeq"/>
        </authorList>
    </citation>
    <scope>IDENTIFICATION</scope>
</reference>
<dbReference type="Pfam" id="PF15352">
    <property type="entry name" value="K1377"/>
    <property type="match status" value="3"/>
</dbReference>
<dbReference type="GO" id="GO:0031122">
    <property type="term" value="P:cytoplasmic microtubule organization"/>
    <property type="evidence" value="ECO:0007669"/>
    <property type="project" value="InterPro"/>
</dbReference>
<dbReference type="GO" id="GO:0097546">
    <property type="term" value="C:ciliary base"/>
    <property type="evidence" value="ECO:0007669"/>
    <property type="project" value="InterPro"/>
</dbReference>
<evidence type="ECO:0000313" key="3">
    <source>
        <dbReference type="RefSeq" id="XP_042561155.1"/>
    </source>
</evidence>
<feature type="region of interest" description="Disordered" evidence="1">
    <location>
        <begin position="213"/>
        <end position="240"/>
    </location>
</feature>
<dbReference type="PANTHER" id="PTHR31191">
    <property type="entry name" value="CENTROSOMAL PROTEIN CEP126"/>
    <property type="match status" value="1"/>
</dbReference>
<dbReference type="GO" id="GO:1905515">
    <property type="term" value="P:non-motile cilium assembly"/>
    <property type="evidence" value="ECO:0007669"/>
    <property type="project" value="InterPro"/>
</dbReference>
<feature type="region of interest" description="Disordered" evidence="1">
    <location>
        <begin position="417"/>
        <end position="441"/>
    </location>
</feature>
<dbReference type="PANTHER" id="PTHR31191:SF4">
    <property type="entry name" value="CENTROSOMAL PROTEIN OF 126 KDA"/>
    <property type="match status" value="1"/>
</dbReference>
<dbReference type="RefSeq" id="XP_042561155.1">
    <property type="nucleotide sequence ID" value="XM_042705221.1"/>
</dbReference>
<evidence type="ECO:0000313" key="2">
    <source>
        <dbReference type="Proteomes" id="UP000515152"/>
    </source>
</evidence>
<name>A0A8M1KF56_CLUHA</name>
<dbReference type="CTD" id="57562"/>
<dbReference type="GO" id="GO:0005813">
    <property type="term" value="C:centrosome"/>
    <property type="evidence" value="ECO:0007669"/>
    <property type="project" value="InterPro"/>
</dbReference>
<dbReference type="AlphaFoldDB" id="A0A8M1KF56"/>
<dbReference type="KEGG" id="char:122130506"/>
<accession>A0A8M1KF56</accession>
<dbReference type="OrthoDB" id="9900339at2759"/>
<protein>
    <submittedName>
        <fullName evidence="3">Centrosomal protein of 126 kDa</fullName>
    </submittedName>
</protein>
<keyword evidence="2" id="KW-1185">Reference proteome</keyword>
<feature type="compositionally biased region" description="Polar residues" evidence="1">
    <location>
        <begin position="216"/>
        <end position="234"/>
    </location>
</feature>
<feature type="compositionally biased region" description="Basic residues" evidence="1">
    <location>
        <begin position="72"/>
        <end position="85"/>
    </location>
</feature>
<dbReference type="GO" id="GO:0030496">
    <property type="term" value="C:midbody"/>
    <property type="evidence" value="ECO:0007669"/>
    <property type="project" value="TreeGrafter"/>
</dbReference>
<dbReference type="GO" id="GO:0007052">
    <property type="term" value="P:mitotic spindle organization"/>
    <property type="evidence" value="ECO:0007669"/>
    <property type="project" value="InterPro"/>
</dbReference>
<gene>
    <name evidence="3" type="primary">cep126</name>
</gene>
<dbReference type="InterPro" id="IPR028257">
    <property type="entry name" value="CEP126"/>
</dbReference>
<dbReference type="Proteomes" id="UP000515152">
    <property type="component" value="Unplaced"/>
</dbReference>
<evidence type="ECO:0000256" key="1">
    <source>
        <dbReference type="SAM" id="MobiDB-lite"/>
    </source>
</evidence>